<dbReference type="SUPFAM" id="SSF82866">
    <property type="entry name" value="Multidrug efflux transporter AcrB transmembrane domain"/>
    <property type="match status" value="2"/>
</dbReference>
<feature type="transmembrane region" description="Helical" evidence="7">
    <location>
        <begin position="504"/>
        <end position="523"/>
    </location>
</feature>
<sequence>MSFLFRMAVVRRIAAGVVLGWVAVAAVALLAGGPLDDVRVTSGTSMLARGAESARVLDLLAKQDGRVVPALVIYERDGPLQAGDLKAARKDLRRFIAVPNVLGTASDPVPSADGRALQTTVLVSGKPGVLVSPVAEELRRIAAEGGPPGLVTYVSGAVGAAADYVDSFGHVDGTLLALSVGVVLLVLLAVYRSPVLWVIPMLAVVVAYICSAAAVYALARAGVMTLRAATPEIFTVLVFGVATDYALLLVARYRERLRVTADERAALKDALSGGIRTVVASALTVAGGVGCLVVADTNALRSIGAAAAAGIVITMVVMVTLLPALMLLGGRRAFWPSVPRPGEAARDGLWRGVAGFVGQRPRLSWAGSALLLTLLCLGLTTLDASGIPPSALFTMRTDSVAGYDALKRHYPASAPVVVLARQDRSAAVAEAARRSEGVVSVRPGPPARWRGIDVVLAAEPNTPEAQRLVEQLRASVRGVAGGAALIGGFTSELLDVKNAAVDDAYLVVPLILLVVGLILVVLLRSLVAPLLLMGTVVLSFAATLGLCSALFTQFLGYPVMDASFALYAFVFLIAFGIDYNIFLMARVREESMRLDTREATLHALRATGGVITAAGVVLAAAFFVLTVLPLVPIVQLGLLVAIGVVIDTVVVRSFLVPALAHHLGRVIWWPARATP</sequence>
<comment type="similarity">
    <text evidence="2">Belongs to the resistance-nodulation-cell division (RND) (TC 2.A.6) family. MmpL subfamily.</text>
</comment>
<feature type="domain" description="SSD" evidence="8">
    <location>
        <begin position="197"/>
        <end position="328"/>
    </location>
</feature>
<dbReference type="Pfam" id="PF03176">
    <property type="entry name" value="MMPL"/>
    <property type="match status" value="2"/>
</dbReference>
<organism evidence="9 10">
    <name type="scientific">Nonomuraea fuscirosea</name>
    <dbReference type="NCBI Taxonomy" id="1291556"/>
    <lineage>
        <taxon>Bacteria</taxon>
        <taxon>Bacillati</taxon>
        <taxon>Actinomycetota</taxon>
        <taxon>Actinomycetes</taxon>
        <taxon>Streptosporangiales</taxon>
        <taxon>Streptosporangiaceae</taxon>
        <taxon>Nonomuraea</taxon>
    </lineage>
</organism>
<keyword evidence="5 7" id="KW-1133">Transmembrane helix</keyword>
<feature type="domain" description="SSD" evidence="8">
    <location>
        <begin position="535"/>
        <end position="661"/>
    </location>
</feature>
<evidence type="ECO:0000256" key="4">
    <source>
        <dbReference type="ARBA" id="ARBA00022692"/>
    </source>
</evidence>
<feature type="transmembrane region" description="Helical" evidence="7">
    <location>
        <begin position="173"/>
        <end position="191"/>
    </location>
</feature>
<feature type="transmembrane region" description="Helical" evidence="7">
    <location>
        <begin position="606"/>
        <end position="627"/>
    </location>
</feature>
<keyword evidence="3" id="KW-1003">Cell membrane</keyword>
<name>A0A2T0N1N6_9ACTN</name>
<feature type="transmembrane region" description="Helical" evidence="7">
    <location>
        <begin position="633"/>
        <end position="655"/>
    </location>
</feature>
<feature type="transmembrane region" description="Helical" evidence="7">
    <location>
        <begin position="530"/>
        <end position="552"/>
    </location>
</feature>
<keyword evidence="10" id="KW-1185">Reference proteome</keyword>
<proteinExistence type="inferred from homology"/>
<reference evidence="9 10" key="1">
    <citation type="submission" date="2018-03" db="EMBL/GenBank/DDBJ databases">
        <title>Genomic Encyclopedia of Type Strains, Phase III (KMG-III): the genomes of soil and plant-associated and newly described type strains.</title>
        <authorList>
            <person name="Whitman W."/>
        </authorList>
    </citation>
    <scope>NUCLEOTIDE SEQUENCE [LARGE SCALE GENOMIC DNA]</scope>
    <source>
        <strain evidence="9 10">CGMCC 4.7104</strain>
    </source>
</reference>
<comment type="caution">
    <text evidence="9">The sequence shown here is derived from an EMBL/GenBank/DDBJ whole genome shotgun (WGS) entry which is preliminary data.</text>
</comment>
<feature type="transmembrane region" description="Helical" evidence="7">
    <location>
        <begin position="564"/>
        <end position="585"/>
    </location>
</feature>
<evidence type="ECO:0000256" key="5">
    <source>
        <dbReference type="ARBA" id="ARBA00022989"/>
    </source>
</evidence>
<keyword evidence="4 7" id="KW-0812">Transmembrane</keyword>
<feature type="transmembrane region" description="Helical" evidence="7">
    <location>
        <begin position="307"/>
        <end position="328"/>
    </location>
</feature>
<evidence type="ECO:0000256" key="7">
    <source>
        <dbReference type="SAM" id="Phobius"/>
    </source>
</evidence>
<keyword evidence="6 7" id="KW-0472">Membrane</keyword>
<dbReference type="AlphaFoldDB" id="A0A2T0N1N6"/>
<comment type="subcellular location">
    <subcellularLocation>
        <location evidence="1">Cell membrane</location>
        <topology evidence="1">Multi-pass membrane protein</topology>
    </subcellularLocation>
</comment>
<feature type="transmembrane region" description="Helical" evidence="7">
    <location>
        <begin position="274"/>
        <end position="295"/>
    </location>
</feature>
<evidence type="ECO:0000256" key="3">
    <source>
        <dbReference type="ARBA" id="ARBA00022475"/>
    </source>
</evidence>
<dbReference type="InterPro" id="IPR050545">
    <property type="entry name" value="Mycobact_MmpL"/>
</dbReference>
<dbReference type="EMBL" id="PVNG01000006">
    <property type="protein sequence ID" value="PRX65898.1"/>
    <property type="molecule type" value="Genomic_DNA"/>
</dbReference>
<dbReference type="Proteomes" id="UP000238312">
    <property type="component" value="Unassembled WGS sequence"/>
</dbReference>
<protein>
    <submittedName>
        <fullName evidence="9">RND superfamily putative drug exporter</fullName>
    </submittedName>
</protein>
<evidence type="ECO:0000256" key="6">
    <source>
        <dbReference type="ARBA" id="ARBA00023136"/>
    </source>
</evidence>
<dbReference type="PANTHER" id="PTHR33406:SF6">
    <property type="entry name" value="MEMBRANE PROTEIN YDGH-RELATED"/>
    <property type="match status" value="1"/>
</dbReference>
<dbReference type="InterPro" id="IPR004869">
    <property type="entry name" value="MMPL_dom"/>
</dbReference>
<accession>A0A2T0N1N6</accession>
<evidence type="ECO:0000256" key="1">
    <source>
        <dbReference type="ARBA" id="ARBA00004651"/>
    </source>
</evidence>
<evidence type="ECO:0000259" key="8">
    <source>
        <dbReference type="PROSITE" id="PS50156"/>
    </source>
</evidence>
<dbReference type="Gene3D" id="1.20.1640.10">
    <property type="entry name" value="Multidrug efflux transporter AcrB transmembrane domain"/>
    <property type="match status" value="2"/>
</dbReference>
<evidence type="ECO:0000313" key="9">
    <source>
        <dbReference type="EMBL" id="PRX65898.1"/>
    </source>
</evidence>
<gene>
    <name evidence="9" type="ORF">B0I32_10634</name>
</gene>
<evidence type="ECO:0000256" key="2">
    <source>
        <dbReference type="ARBA" id="ARBA00010157"/>
    </source>
</evidence>
<feature type="transmembrane region" description="Helical" evidence="7">
    <location>
        <begin position="233"/>
        <end position="253"/>
    </location>
</feature>
<dbReference type="GO" id="GO:0005886">
    <property type="term" value="C:plasma membrane"/>
    <property type="evidence" value="ECO:0007669"/>
    <property type="project" value="UniProtKB-SubCell"/>
</dbReference>
<feature type="transmembrane region" description="Helical" evidence="7">
    <location>
        <begin position="198"/>
        <end position="221"/>
    </location>
</feature>
<dbReference type="InterPro" id="IPR000731">
    <property type="entry name" value="SSD"/>
</dbReference>
<evidence type="ECO:0000313" key="10">
    <source>
        <dbReference type="Proteomes" id="UP000238312"/>
    </source>
</evidence>
<dbReference type="PANTHER" id="PTHR33406">
    <property type="entry name" value="MEMBRANE PROTEIN MJ1562-RELATED"/>
    <property type="match status" value="1"/>
</dbReference>
<feature type="transmembrane region" description="Helical" evidence="7">
    <location>
        <begin position="363"/>
        <end position="382"/>
    </location>
</feature>
<dbReference type="PROSITE" id="PS50156">
    <property type="entry name" value="SSD"/>
    <property type="match status" value="2"/>
</dbReference>